<dbReference type="SUPFAM" id="SSF47413">
    <property type="entry name" value="lambda repressor-like DNA-binding domains"/>
    <property type="match status" value="1"/>
</dbReference>
<evidence type="ECO:0000313" key="2">
    <source>
        <dbReference type="EMBL" id="MTE21499.1"/>
    </source>
</evidence>
<dbReference type="InterPro" id="IPR010982">
    <property type="entry name" value="Lambda_DNA-bd_dom_sf"/>
</dbReference>
<proteinExistence type="predicted"/>
<dbReference type="Proteomes" id="UP000473014">
    <property type="component" value="Unassembled WGS sequence"/>
</dbReference>
<organism evidence="2 3">
    <name type="scientific">Streptomyces taklimakanensis</name>
    <dbReference type="NCBI Taxonomy" id="2569853"/>
    <lineage>
        <taxon>Bacteria</taxon>
        <taxon>Bacillati</taxon>
        <taxon>Actinomycetota</taxon>
        <taxon>Actinomycetes</taxon>
        <taxon>Kitasatosporales</taxon>
        <taxon>Streptomycetaceae</taxon>
        <taxon>Streptomyces</taxon>
    </lineage>
</organism>
<dbReference type="AlphaFoldDB" id="A0A6G2BHF4"/>
<protein>
    <submittedName>
        <fullName evidence="2">Helix-turn-helix domain-containing protein</fullName>
    </submittedName>
</protein>
<sequence>MGRNNDRAKAVGNGNGGRPGAWSAYGKLVRLFRERAGLTQQSPADAIGYSVEQVASVEQGRQPAKATFTEAAERVLAAGGALRALQEDVDRAQLPAFFQDVAALEQDAVSRFSYDQLVIPGLLQTEAYARALIRTHFPPLGDEVVEQRVAARLARQSLLTRTAPCAVFAFVIEEAALHRMVGGTQVMRAQLAHLLECRRMRHVDIQVMPSSRAAHSGLNGPMVLLETAERRRFVVIESQGVVSVRSDCHEVGEFWLQYGMLRSQALNAEDSADFIERAAGET</sequence>
<evidence type="ECO:0000313" key="3">
    <source>
        <dbReference type="Proteomes" id="UP000473014"/>
    </source>
</evidence>
<evidence type="ECO:0000259" key="1">
    <source>
        <dbReference type="Pfam" id="PF19054"/>
    </source>
</evidence>
<gene>
    <name evidence="2" type="ORF">F0L17_20760</name>
</gene>
<feature type="domain" description="DUF5753" evidence="1">
    <location>
        <begin position="98"/>
        <end position="277"/>
    </location>
</feature>
<dbReference type="OrthoDB" id="5177600at2"/>
<dbReference type="Gene3D" id="1.10.260.40">
    <property type="entry name" value="lambda repressor-like DNA-binding domains"/>
    <property type="match status" value="1"/>
</dbReference>
<accession>A0A6G2BHF4</accession>
<dbReference type="InterPro" id="IPR043917">
    <property type="entry name" value="DUF5753"/>
</dbReference>
<dbReference type="GO" id="GO:0003677">
    <property type="term" value="F:DNA binding"/>
    <property type="evidence" value="ECO:0007669"/>
    <property type="project" value="InterPro"/>
</dbReference>
<dbReference type="EMBL" id="WIXO01000001">
    <property type="protein sequence ID" value="MTE21499.1"/>
    <property type="molecule type" value="Genomic_DNA"/>
</dbReference>
<dbReference type="Pfam" id="PF13560">
    <property type="entry name" value="HTH_31"/>
    <property type="match status" value="1"/>
</dbReference>
<keyword evidence="3" id="KW-1185">Reference proteome</keyword>
<dbReference type="InterPro" id="IPR001387">
    <property type="entry name" value="Cro/C1-type_HTH"/>
</dbReference>
<name>A0A6G2BHF4_9ACTN</name>
<comment type="caution">
    <text evidence="2">The sequence shown here is derived from an EMBL/GenBank/DDBJ whole genome shotgun (WGS) entry which is preliminary data.</text>
</comment>
<dbReference type="CDD" id="cd00093">
    <property type="entry name" value="HTH_XRE"/>
    <property type="match status" value="1"/>
</dbReference>
<dbReference type="RefSeq" id="WP_155072237.1">
    <property type="nucleotide sequence ID" value="NZ_WIXO01000001.1"/>
</dbReference>
<dbReference type="Pfam" id="PF19054">
    <property type="entry name" value="DUF5753"/>
    <property type="match status" value="1"/>
</dbReference>
<reference evidence="2 3" key="1">
    <citation type="submission" date="2019-11" db="EMBL/GenBank/DDBJ databases">
        <authorList>
            <person name="Yuan L."/>
        </authorList>
    </citation>
    <scope>NUCLEOTIDE SEQUENCE [LARGE SCALE GENOMIC DNA]</scope>
    <source>
        <strain evidence="2 3">TRM43335</strain>
    </source>
</reference>